<feature type="region of interest" description="Disordered" evidence="1">
    <location>
        <begin position="118"/>
        <end position="147"/>
    </location>
</feature>
<reference evidence="3" key="1">
    <citation type="submission" date="2022-11" db="UniProtKB">
        <authorList>
            <consortium name="WormBaseParasite"/>
        </authorList>
    </citation>
    <scope>IDENTIFICATION</scope>
</reference>
<accession>A0A915BMH6</accession>
<name>A0A915BMH6_PARUN</name>
<evidence type="ECO:0000256" key="1">
    <source>
        <dbReference type="SAM" id="MobiDB-lite"/>
    </source>
</evidence>
<dbReference type="WBParaSite" id="PgR047_g003_t01">
    <property type="protein sequence ID" value="PgR047_g003_t01"/>
    <property type="gene ID" value="PgR047_g003"/>
</dbReference>
<dbReference type="AlphaFoldDB" id="A0A915BMH6"/>
<dbReference type="Proteomes" id="UP000887569">
    <property type="component" value="Unplaced"/>
</dbReference>
<evidence type="ECO:0000313" key="2">
    <source>
        <dbReference type="Proteomes" id="UP000887569"/>
    </source>
</evidence>
<protein>
    <submittedName>
        <fullName evidence="3">Uncharacterized protein</fullName>
    </submittedName>
</protein>
<feature type="compositionally biased region" description="Basic and acidic residues" evidence="1">
    <location>
        <begin position="118"/>
        <end position="128"/>
    </location>
</feature>
<organism evidence="2 3">
    <name type="scientific">Parascaris univalens</name>
    <name type="common">Nematode worm</name>
    <dbReference type="NCBI Taxonomy" id="6257"/>
    <lineage>
        <taxon>Eukaryota</taxon>
        <taxon>Metazoa</taxon>
        <taxon>Ecdysozoa</taxon>
        <taxon>Nematoda</taxon>
        <taxon>Chromadorea</taxon>
        <taxon>Rhabditida</taxon>
        <taxon>Spirurina</taxon>
        <taxon>Ascaridomorpha</taxon>
        <taxon>Ascaridoidea</taxon>
        <taxon>Ascarididae</taxon>
        <taxon>Parascaris</taxon>
    </lineage>
</organism>
<keyword evidence="2" id="KW-1185">Reference proteome</keyword>
<sequence>MSSFPRVPLSRLCRTQIQCLRSCPLTSSLISNITSARISVPISGNASACTISSTCAEAASFKVRSVPLLKSTTGTTSTTNKSADMNGPVVDDELKDINRVELLSEPCGVEHKCNNTGEMRIRDGDTRHLPPKPAAIRGRNEGNIMPK</sequence>
<proteinExistence type="predicted"/>
<evidence type="ECO:0000313" key="3">
    <source>
        <dbReference type="WBParaSite" id="PgR047_g003_t01"/>
    </source>
</evidence>